<feature type="transmembrane region" description="Helical" evidence="1">
    <location>
        <begin position="236"/>
        <end position="258"/>
    </location>
</feature>
<feature type="transmembrane region" description="Helical" evidence="1">
    <location>
        <begin position="441"/>
        <end position="462"/>
    </location>
</feature>
<keyword evidence="1" id="KW-1133">Transmembrane helix</keyword>
<evidence type="ECO:0000256" key="1">
    <source>
        <dbReference type="SAM" id="Phobius"/>
    </source>
</evidence>
<dbReference type="WBParaSite" id="TTAC_0001105701-mRNA-1">
    <property type="protein sequence ID" value="TTAC_0001105701-mRNA-1"/>
    <property type="gene ID" value="TTAC_0001105701"/>
</dbReference>
<proteinExistence type="predicted"/>
<name>A0A0R3XBY0_HYDTA</name>
<accession>A0A0R3XBY0</accession>
<keyword evidence="1" id="KW-0812">Transmembrane</keyword>
<dbReference type="AlphaFoldDB" id="A0A0R3XBY0"/>
<sequence length="474" mass="53192">LQVSLSNIIGIFKSALFLTHLQVDISTQEVFKRFSDAGADLAVVSPVLCCADSAPVEASLKALDQLSIKYVADSVIQLDGKLVPFTSQNFLQLIQTLSTGFYDHRTGQLTLLPNIYNRTVIKLLAFQDATFLPSFENREFSMAMQMINEIFPSKTRYEIEVVPVAYNKGVVIQTTVEDYLSRSDVTMAMSAFPLPLDTSMKVRHTGAVLYDGVVMLKSRKTSKLTLFHIFDSLSGFIWLCVFASLIFVAIIFFIIKVVNDHQCRSMGIVSEDGDIPLFKRFLTVIFRNFSAVLLAKMRGEFEWPGIKHKFFNLDDLNAPPSEHTLIAMRVISFHHMGIVSSAIKHCKLSRSVGNDGGAACYKSLATLSFCVKMLVKPKLTSLRVLYQSYWMASILIVATYAASLAEQRFVQRDTTVPFNSLNGLLKNTANYRWIFLRNSSVIWMMQVSVTASSYPPILTVFLSDRHYLKPALVV</sequence>
<reference evidence="2" key="1">
    <citation type="submission" date="2017-02" db="UniProtKB">
        <authorList>
            <consortium name="WormBaseParasite"/>
        </authorList>
    </citation>
    <scope>IDENTIFICATION</scope>
</reference>
<feature type="transmembrane region" description="Helical" evidence="1">
    <location>
        <begin position="384"/>
        <end position="402"/>
    </location>
</feature>
<dbReference type="Gene3D" id="1.10.287.70">
    <property type="match status" value="1"/>
</dbReference>
<evidence type="ECO:0000313" key="2">
    <source>
        <dbReference type="WBParaSite" id="TTAC_0001105701-mRNA-1"/>
    </source>
</evidence>
<protein>
    <submittedName>
        <fullName evidence="2">PBPe domain-containing protein</fullName>
    </submittedName>
</protein>
<dbReference type="STRING" id="6205.A0A0R3XBY0"/>
<keyword evidence="1" id="KW-0472">Membrane</keyword>
<organism evidence="2">
    <name type="scientific">Hydatigena taeniaeformis</name>
    <name type="common">Feline tapeworm</name>
    <name type="synonym">Taenia taeniaeformis</name>
    <dbReference type="NCBI Taxonomy" id="6205"/>
    <lineage>
        <taxon>Eukaryota</taxon>
        <taxon>Metazoa</taxon>
        <taxon>Spiralia</taxon>
        <taxon>Lophotrochozoa</taxon>
        <taxon>Platyhelminthes</taxon>
        <taxon>Cestoda</taxon>
        <taxon>Eucestoda</taxon>
        <taxon>Cyclophyllidea</taxon>
        <taxon>Taeniidae</taxon>
        <taxon>Hydatigera</taxon>
    </lineage>
</organism>